<name>A0A816N7R6_BRANA</name>
<dbReference type="EMBL" id="HG994371">
    <property type="protein sequence ID" value="CAF2032834.1"/>
    <property type="molecule type" value="Genomic_DNA"/>
</dbReference>
<reference evidence="1" key="1">
    <citation type="submission" date="2021-01" db="EMBL/GenBank/DDBJ databases">
        <authorList>
            <consortium name="Genoscope - CEA"/>
            <person name="William W."/>
        </authorList>
    </citation>
    <scope>NUCLEOTIDE SEQUENCE</scope>
</reference>
<sequence length="49" mass="5715">MLDQEKETRVQNLCRMVASTCQPNNIWRLSSRGGKKIHRAARSWSITKK</sequence>
<dbReference type="AlphaFoldDB" id="A0A816N7R6"/>
<evidence type="ECO:0000313" key="1">
    <source>
        <dbReference type="EMBL" id="CAF2032834.1"/>
    </source>
</evidence>
<gene>
    <name evidence="1" type="ORF">DARMORV10_C07P62940.1</name>
</gene>
<dbReference type="Proteomes" id="UP001295469">
    <property type="component" value="Chromosome C07"/>
</dbReference>
<accession>A0A816N7R6</accession>
<protein>
    <submittedName>
        <fullName evidence="1">(rape) hypothetical protein</fullName>
    </submittedName>
</protein>
<organism evidence="1">
    <name type="scientific">Brassica napus</name>
    <name type="common">Rape</name>
    <dbReference type="NCBI Taxonomy" id="3708"/>
    <lineage>
        <taxon>Eukaryota</taxon>
        <taxon>Viridiplantae</taxon>
        <taxon>Streptophyta</taxon>
        <taxon>Embryophyta</taxon>
        <taxon>Tracheophyta</taxon>
        <taxon>Spermatophyta</taxon>
        <taxon>Magnoliopsida</taxon>
        <taxon>eudicotyledons</taxon>
        <taxon>Gunneridae</taxon>
        <taxon>Pentapetalae</taxon>
        <taxon>rosids</taxon>
        <taxon>malvids</taxon>
        <taxon>Brassicales</taxon>
        <taxon>Brassicaceae</taxon>
        <taxon>Brassiceae</taxon>
        <taxon>Brassica</taxon>
    </lineage>
</organism>
<proteinExistence type="predicted"/>